<dbReference type="InterPro" id="IPR007312">
    <property type="entry name" value="Phosphoesterase"/>
</dbReference>
<dbReference type="Pfam" id="PF04185">
    <property type="entry name" value="Phosphoesterase"/>
    <property type="match status" value="1"/>
</dbReference>
<keyword evidence="2" id="KW-0732">Signal</keyword>
<reference evidence="3 4" key="1">
    <citation type="journal article" date="2019" name="Nat. Microbiol.">
        <title>Mediterranean grassland soil C-N compound turnover is dependent on rainfall and depth, and is mediated by genomically divergent microorganisms.</title>
        <authorList>
            <person name="Diamond S."/>
            <person name="Andeer P.F."/>
            <person name="Li Z."/>
            <person name="Crits-Christoph A."/>
            <person name="Burstein D."/>
            <person name="Anantharaman K."/>
            <person name="Lane K.R."/>
            <person name="Thomas B.C."/>
            <person name="Pan C."/>
            <person name="Northen T.R."/>
            <person name="Banfield J.F."/>
        </authorList>
    </citation>
    <scope>NUCLEOTIDE SEQUENCE [LARGE SCALE GENOMIC DNA]</scope>
    <source>
        <strain evidence="3">WS_3</strain>
    </source>
</reference>
<dbReference type="PANTHER" id="PTHR31956">
    <property type="entry name" value="NON-SPECIFIC PHOSPHOLIPASE C4-RELATED"/>
    <property type="match status" value="1"/>
</dbReference>
<proteinExistence type="predicted"/>
<protein>
    <submittedName>
        <fullName evidence="3">Acid phosphatase</fullName>
    </submittedName>
</protein>
<dbReference type="Gene3D" id="3.40.720.10">
    <property type="entry name" value="Alkaline Phosphatase, subunit A"/>
    <property type="match status" value="1"/>
</dbReference>
<evidence type="ECO:0000256" key="2">
    <source>
        <dbReference type="SAM" id="SignalP"/>
    </source>
</evidence>
<evidence type="ECO:0000313" key="3">
    <source>
        <dbReference type="EMBL" id="TMQ54209.1"/>
    </source>
</evidence>
<dbReference type="AlphaFoldDB" id="A0A538SS54"/>
<comment type="caution">
    <text evidence="3">The sequence shown here is derived from an EMBL/GenBank/DDBJ whole genome shotgun (WGS) entry which is preliminary data.</text>
</comment>
<sequence>MPPSTSAPYASCARWLGMAALLISTAGGPASASVPRLDHVIVVIMENKSYDQVRTQPYITNLITQGTVFTNSYAVTHPSLPNYIALWAATTMGVTTDACPPPGAPYSVENLGHRCEAAGLTWRSYSENLPAAGSTVCTADSKRYTRKHDPWTYFSNLNHLNERPYSDLSLEISQGKLPRLAFVVPNNDHNMHDGTIAQGDAWLSNNVPPMLSAVGVKGMVVLTWDEDNDASGNHILTVAVGPQVKPRYASTATINHYGVVRMLCECLGLTPFAGASSQPSVGDIWVAPTPVQASTWGRIKTLYR</sequence>
<evidence type="ECO:0000256" key="1">
    <source>
        <dbReference type="ARBA" id="ARBA00022801"/>
    </source>
</evidence>
<dbReference type="EMBL" id="VBOT01000002">
    <property type="protein sequence ID" value="TMQ54209.1"/>
    <property type="molecule type" value="Genomic_DNA"/>
</dbReference>
<gene>
    <name evidence="3" type="ORF">E6K73_00290</name>
</gene>
<dbReference type="Proteomes" id="UP000320184">
    <property type="component" value="Unassembled WGS sequence"/>
</dbReference>
<evidence type="ECO:0000313" key="4">
    <source>
        <dbReference type="Proteomes" id="UP000320184"/>
    </source>
</evidence>
<dbReference type="InterPro" id="IPR017850">
    <property type="entry name" value="Alkaline_phosphatase_core_sf"/>
</dbReference>
<dbReference type="GO" id="GO:0042578">
    <property type="term" value="F:phosphoric ester hydrolase activity"/>
    <property type="evidence" value="ECO:0007669"/>
    <property type="project" value="UniProtKB-ARBA"/>
</dbReference>
<accession>A0A538SS54</accession>
<name>A0A538SS54_UNCEI</name>
<keyword evidence="1" id="KW-0378">Hydrolase</keyword>
<dbReference type="PANTHER" id="PTHR31956:SF1">
    <property type="entry name" value="NON-SPECIFIC PHOSPHOLIPASE C1"/>
    <property type="match status" value="1"/>
</dbReference>
<organism evidence="3 4">
    <name type="scientific">Eiseniibacteriota bacterium</name>
    <dbReference type="NCBI Taxonomy" id="2212470"/>
    <lineage>
        <taxon>Bacteria</taxon>
        <taxon>Candidatus Eiseniibacteriota</taxon>
    </lineage>
</organism>
<dbReference type="SUPFAM" id="SSF53649">
    <property type="entry name" value="Alkaline phosphatase-like"/>
    <property type="match status" value="1"/>
</dbReference>
<feature type="signal peptide" evidence="2">
    <location>
        <begin position="1"/>
        <end position="32"/>
    </location>
</feature>
<feature type="chain" id="PRO_5022038829" evidence="2">
    <location>
        <begin position="33"/>
        <end position="304"/>
    </location>
</feature>